<dbReference type="OrthoDB" id="9806017at2"/>
<accession>A0A5C6DAS6</accession>
<dbReference type="InterPro" id="IPR001109">
    <property type="entry name" value="Hydrogenase_HupF/HypC"/>
</dbReference>
<dbReference type="GO" id="GO:1902670">
    <property type="term" value="F:carbon dioxide binding"/>
    <property type="evidence" value="ECO:0007669"/>
    <property type="project" value="TreeGrafter"/>
</dbReference>
<dbReference type="PANTHER" id="PTHR35177">
    <property type="entry name" value="HYDROGENASE MATURATION FACTOR HYBG"/>
    <property type="match status" value="1"/>
</dbReference>
<comment type="similarity">
    <text evidence="1">Belongs to the HupF/HypC family.</text>
</comment>
<organism evidence="2 3">
    <name type="scientific">Novipirellula artificiosorum</name>
    <dbReference type="NCBI Taxonomy" id="2528016"/>
    <lineage>
        <taxon>Bacteria</taxon>
        <taxon>Pseudomonadati</taxon>
        <taxon>Planctomycetota</taxon>
        <taxon>Planctomycetia</taxon>
        <taxon>Pirellulales</taxon>
        <taxon>Pirellulaceae</taxon>
        <taxon>Novipirellula</taxon>
    </lineage>
</organism>
<evidence type="ECO:0000313" key="2">
    <source>
        <dbReference type="EMBL" id="TWU34273.1"/>
    </source>
</evidence>
<dbReference type="GO" id="GO:0005506">
    <property type="term" value="F:iron ion binding"/>
    <property type="evidence" value="ECO:0007669"/>
    <property type="project" value="TreeGrafter"/>
</dbReference>
<dbReference type="NCBIfam" id="TIGR00074">
    <property type="entry name" value="hypC_hupF"/>
    <property type="match status" value="1"/>
</dbReference>
<keyword evidence="3" id="KW-1185">Reference proteome</keyword>
<dbReference type="Gene3D" id="2.30.30.140">
    <property type="match status" value="1"/>
</dbReference>
<evidence type="ECO:0000313" key="3">
    <source>
        <dbReference type="Proteomes" id="UP000319143"/>
    </source>
</evidence>
<dbReference type="InterPro" id="IPR019812">
    <property type="entry name" value="Hydgase_assmbl_chp_CS"/>
</dbReference>
<gene>
    <name evidence="2" type="primary">hypC</name>
    <name evidence="2" type="ORF">Poly41_44200</name>
</gene>
<dbReference type="RefSeq" id="WP_146528678.1">
    <property type="nucleotide sequence ID" value="NZ_SJPV01000008.1"/>
</dbReference>
<dbReference type="Proteomes" id="UP000319143">
    <property type="component" value="Unassembled WGS sequence"/>
</dbReference>
<dbReference type="FunFam" id="2.30.30.140:FF:000022">
    <property type="entry name" value="Hydrogenase assembly chaperone HybG"/>
    <property type="match status" value="1"/>
</dbReference>
<dbReference type="EMBL" id="SJPV01000008">
    <property type="protein sequence ID" value="TWU34273.1"/>
    <property type="molecule type" value="Genomic_DNA"/>
</dbReference>
<protein>
    <submittedName>
        <fullName evidence="2">Hydrogenase isoenzymes formation protein HypC</fullName>
    </submittedName>
</protein>
<dbReference type="GO" id="GO:0051604">
    <property type="term" value="P:protein maturation"/>
    <property type="evidence" value="ECO:0007669"/>
    <property type="project" value="TreeGrafter"/>
</dbReference>
<evidence type="ECO:0000256" key="1">
    <source>
        <dbReference type="ARBA" id="ARBA00006018"/>
    </source>
</evidence>
<sequence length="89" mass="9675">MCLAVPGQIESLYADNDTPMGKVNFGGVVKEVCMVYLPEVQIGDYVIVHVGFAIHQIDEESAQATLESFAELGLLDDELEDLRVSGEDS</sequence>
<dbReference type="PANTHER" id="PTHR35177:SF2">
    <property type="entry name" value="HYDROGENASE MATURATION FACTOR HYBG"/>
    <property type="match status" value="1"/>
</dbReference>
<reference evidence="2 3" key="1">
    <citation type="submission" date="2019-02" db="EMBL/GenBank/DDBJ databases">
        <title>Deep-cultivation of Planctomycetes and their phenomic and genomic characterization uncovers novel biology.</title>
        <authorList>
            <person name="Wiegand S."/>
            <person name="Jogler M."/>
            <person name="Boedeker C."/>
            <person name="Pinto D."/>
            <person name="Vollmers J."/>
            <person name="Rivas-Marin E."/>
            <person name="Kohn T."/>
            <person name="Peeters S.H."/>
            <person name="Heuer A."/>
            <person name="Rast P."/>
            <person name="Oberbeckmann S."/>
            <person name="Bunk B."/>
            <person name="Jeske O."/>
            <person name="Meyerdierks A."/>
            <person name="Storesund J.E."/>
            <person name="Kallscheuer N."/>
            <person name="Luecker S."/>
            <person name="Lage O.M."/>
            <person name="Pohl T."/>
            <person name="Merkel B.J."/>
            <person name="Hornburger P."/>
            <person name="Mueller R.-W."/>
            <person name="Bruemmer F."/>
            <person name="Labrenz M."/>
            <person name="Spormann A.M."/>
            <person name="Op Den Camp H."/>
            <person name="Overmann J."/>
            <person name="Amann R."/>
            <person name="Jetten M.S.M."/>
            <person name="Mascher T."/>
            <person name="Medema M.H."/>
            <person name="Devos D.P."/>
            <person name="Kaster A.-K."/>
            <person name="Ovreas L."/>
            <person name="Rohde M."/>
            <person name="Galperin M.Y."/>
            <person name="Jogler C."/>
        </authorList>
    </citation>
    <scope>NUCLEOTIDE SEQUENCE [LARGE SCALE GENOMIC DNA]</scope>
    <source>
        <strain evidence="2 3">Poly41</strain>
    </source>
</reference>
<dbReference type="Pfam" id="PF01455">
    <property type="entry name" value="HupF_HypC"/>
    <property type="match status" value="1"/>
</dbReference>
<dbReference type="PROSITE" id="PS01097">
    <property type="entry name" value="HUPF_HYPC"/>
    <property type="match status" value="1"/>
</dbReference>
<proteinExistence type="inferred from homology"/>
<dbReference type="PRINTS" id="PR00445">
    <property type="entry name" value="HUPFHYPC"/>
</dbReference>
<dbReference type="AlphaFoldDB" id="A0A5C6DAS6"/>
<dbReference type="SUPFAM" id="SSF159127">
    <property type="entry name" value="HupF/HypC-like"/>
    <property type="match status" value="1"/>
</dbReference>
<comment type="caution">
    <text evidence="2">The sequence shown here is derived from an EMBL/GenBank/DDBJ whole genome shotgun (WGS) entry which is preliminary data.</text>
</comment>
<name>A0A5C6DAS6_9BACT</name>